<organism evidence="2 3">
    <name type="scientific">Metabacillus herbersteinensis</name>
    <dbReference type="NCBI Taxonomy" id="283816"/>
    <lineage>
        <taxon>Bacteria</taxon>
        <taxon>Bacillati</taxon>
        <taxon>Bacillota</taxon>
        <taxon>Bacilli</taxon>
        <taxon>Bacillales</taxon>
        <taxon>Bacillaceae</taxon>
        <taxon>Metabacillus</taxon>
    </lineage>
</organism>
<name>A0ABV6GEQ7_9BACI</name>
<dbReference type="Pfam" id="PF00899">
    <property type="entry name" value="ThiF"/>
    <property type="match status" value="1"/>
</dbReference>
<gene>
    <name evidence="2" type="ORF">ACFFIX_10845</name>
</gene>
<feature type="domain" description="THIF-type NAD/FAD binding fold" evidence="1">
    <location>
        <begin position="4"/>
        <end position="240"/>
    </location>
</feature>
<evidence type="ECO:0000313" key="3">
    <source>
        <dbReference type="Proteomes" id="UP001589854"/>
    </source>
</evidence>
<keyword evidence="2" id="KW-0808">Transferase</keyword>
<dbReference type="RefSeq" id="WP_378933775.1">
    <property type="nucleotide sequence ID" value="NZ_JBHLVO010000007.1"/>
</dbReference>
<dbReference type="InterPro" id="IPR035985">
    <property type="entry name" value="Ubiquitin-activating_enz"/>
</dbReference>
<accession>A0ABV6GEQ7</accession>
<dbReference type="EMBL" id="JBHLVO010000007">
    <property type="protein sequence ID" value="MFC0271948.1"/>
    <property type="molecule type" value="Genomic_DNA"/>
</dbReference>
<evidence type="ECO:0000259" key="1">
    <source>
        <dbReference type="Pfam" id="PF00899"/>
    </source>
</evidence>
<proteinExistence type="predicted"/>
<comment type="caution">
    <text evidence="2">The sequence shown here is derived from an EMBL/GenBank/DDBJ whole genome shotgun (WGS) entry which is preliminary data.</text>
</comment>
<dbReference type="Proteomes" id="UP001589854">
    <property type="component" value="Unassembled WGS sequence"/>
</dbReference>
<protein>
    <submittedName>
        <fullName evidence="2">Thiazole biosynthesis adenylyltransferase ThiF</fullName>
    </submittedName>
</protein>
<dbReference type="PANTHER" id="PTHR10953">
    <property type="entry name" value="UBIQUITIN-ACTIVATING ENZYME E1"/>
    <property type="match status" value="1"/>
</dbReference>
<evidence type="ECO:0000313" key="2">
    <source>
        <dbReference type="EMBL" id="MFC0271948.1"/>
    </source>
</evidence>
<dbReference type="GO" id="GO:0016779">
    <property type="term" value="F:nucleotidyltransferase activity"/>
    <property type="evidence" value="ECO:0007669"/>
    <property type="project" value="UniProtKB-KW"/>
</dbReference>
<dbReference type="PANTHER" id="PTHR10953:SF102">
    <property type="entry name" value="ADENYLYLTRANSFERASE AND SULFURTRANSFERASE MOCS3"/>
    <property type="match status" value="1"/>
</dbReference>
<keyword evidence="2" id="KW-0548">Nucleotidyltransferase</keyword>
<dbReference type="InterPro" id="IPR045886">
    <property type="entry name" value="ThiF/MoeB/HesA"/>
</dbReference>
<dbReference type="InterPro" id="IPR000594">
    <property type="entry name" value="ThiF_NAD_FAD-bd"/>
</dbReference>
<dbReference type="CDD" id="cd00757">
    <property type="entry name" value="ThiF_MoeB_HesA_family"/>
    <property type="match status" value="1"/>
</dbReference>
<dbReference type="NCBIfam" id="NF009123">
    <property type="entry name" value="PRK12475.1"/>
    <property type="match status" value="1"/>
</dbReference>
<dbReference type="Gene3D" id="3.40.50.720">
    <property type="entry name" value="NAD(P)-binding Rossmann-like Domain"/>
    <property type="match status" value="1"/>
</dbReference>
<dbReference type="SUPFAM" id="SSF69572">
    <property type="entry name" value="Activating enzymes of the ubiquitin-like proteins"/>
    <property type="match status" value="1"/>
</dbReference>
<keyword evidence="3" id="KW-1185">Reference proteome</keyword>
<sequence length="338" mass="37805">MERYSRQTLFSPIGETGQEKLRNKHVFVLGAGALGTANAEMLVRAGVGELTIVDRDYVEWSNLQRQQLYIEQDAKDRIPKAIAAKKRLTEINSEVKINAYIEDVTAANIESWLKGVSVLIDATDNFETRLLMNDAALKHRIPWIYGGCVGSYGLSFTIIPNKTPCLHCLLKHLPFDGMTCDTVGVISPAITMVSAHQTTEALKLLVEDEKNVRSKLVSFDLWKNQYSSINMERLKNDECPSCGTSPIYPYLTAEKSTKAAVLCGRDTVQLRPAEGQSITLKRIAERVKPLADSYLENPFLLSFTVGSHRIVLFQDGRALIHGTKDIKEAKTIYHRYIG</sequence>
<reference evidence="2 3" key="1">
    <citation type="submission" date="2024-09" db="EMBL/GenBank/DDBJ databases">
        <authorList>
            <person name="Sun Q."/>
            <person name="Mori K."/>
        </authorList>
    </citation>
    <scope>NUCLEOTIDE SEQUENCE [LARGE SCALE GENOMIC DNA]</scope>
    <source>
        <strain evidence="2 3">CCM 7228</strain>
    </source>
</reference>